<keyword evidence="5" id="KW-1185">Reference proteome</keyword>
<name>A0A0E0G4J1_ORYNI</name>
<keyword evidence="2" id="KW-0732">Signal</keyword>
<feature type="signal peptide" evidence="2">
    <location>
        <begin position="1"/>
        <end position="27"/>
    </location>
</feature>
<evidence type="ECO:0000313" key="5">
    <source>
        <dbReference type="Proteomes" id="UP000006591"/>
    </source>
</evidence>
<dbReference type="Proteomes" id="UP000006591">
    <property type="component" value="Chromosome 2"/>
</dbReference>
<dbReference type="Gene3D" id="2.60.40.420">
    <property type="entry name" value="Cupredoxins - blue copper proteins"/>
    <property type="match status" value="1"/>
</dbReference>
<reference evidence="4" key="1">
    <citation type="submission" date="2015-04" db="UniProtKB">
        <authorList>
            <consortium name="EnsemblPlants"/>
        </authorList>
    </citation>
    <scope>IDENTIFICATION</scope>
    <source>
        <strain evidence="4">SL10</strain>
    </source>
</reference>
<dbReference type="EnsemblPlants" id="ONIVA02G12400.1">
    <property type="protein sequence ID" value="ONIVA02G12400.1"/>
    <property type="gene ID" value="ONIVA02G12400"/>
</dbReference>
<dbReference type="PROSITE" id="PS51485">
    <property type="entry name" value="PHYTOCYANIN"/>
    <property type="match status" value="1"/>
</dbReference>
<feature type="compositionally biased region" description="Basic residues" evidence="1">
    <location>
        <begin position="120"/>
        <end position="129"/>
    </location>
</feature>
<organism evidence="4">
    <name type="scientific">Oryza nivara</name>
    <name type="common">Indian wild rice</name>
    <name type="synonym">Oryza sativa f. spontanea</name>
    <dbReference type="NCBI Taxonomy" id="4536"/>
    <lineage>
        <taxon>Eukaryota</taxon>
        <taxon>Viridiplantae</taxon>
        <taxon>Streptophyta</taxon>
        <taxon>Embryophyta</taxon>
        <taxon>Tracheophyta</taxon>
        <taxon>Spermatophyta</taxon>
        <taxon>Magnoliopsida</taxon>
        <taxon>Liliopsida</taxon>
        <taxon>Poales</taxon>
        <taxon>Poaceae</taxon>
        <taxon>BOP clade</taxon>
        <taxon>Oryzoideae</taxon>
        <taxon>Oryzeae</taxon>
        <taxon>Oryzinae</taxon>
        <taxon>Oryza</taxon>
    </lineage>
</organism>
<protein>
    <recommendedName>
        <fullName evidence="3">Phytocyanin domain-containing protein</fullName>
    </recommendedName>
</protein>
<reference evidence="4" key="2">
    <citation type="submission" date="2018-04" db="EMBL/GenBank/DDBJ databases">
        <title>OnivRS2 (Oryza nivara Reference Sequence Version 2).</title>
        <authorList>
            <person name="Zhang J."/>
            <person name="Kudrna D."/>
            <person name="Lee S."/>
            <person name="Talag J."/>
            <person name="Rajasekar S."/>
            <person name="Welchert J."/>
            <person name="Hsing Y.-I."/>
            <person name="Wing R.A."/>
        </authorList>
    </citation>
    <scope>NUCLEOTIDE SEQUENCE [LARGE SCALE GENOMIC DNA]</scope>
    <source>
        <strain evidence="4">SL10</strain>
    </source>
</reference>
<dbReference type="AlphaFoldDB" id="A0A0E0G4J1"/>
<dbReference type="InterPro" id="IPR003245">
    <property type="entry name" value="Phytocyanin_dom"/>
</dbReference>
<dbReference type="InterPro" id="IPR008972">
    <property type="entry name" value="Cupredoxin"/>
</dbReference>
<evidence type="ECO:0000256" key="1">
    <source>
        <dbReference type="SAM" id="MobiDB-lite"/>
    </source>
</evidence>
<evidence type="ECO:0000259" key="3">
    <source>
        <dbReference type="PROSITE" id="PS51485"/>
    </source>
</evidence>
<dbReference type="SUPFAM" id="SSF49503">
    <property type="entry name" value="Cupredoxins"/>
    <property type="match status" value="1"/>
</dbReference>
<dbReference type="Pfam" id="PF02298">
    <property type="entry name" value="Cu_bind_like"/>
    <property type="match status" value="1"/>
</dbReference>
<feature type="region of interest" description="Disordered" evidence="1">
    <location>
        <begin position="90"/>
        <end position="129"/>
    </location>
</feature>
<dbReference type="Gramene" id="ONIVA02G12400.1">
    <property type="protein sequence ID" value="ONIVA02G12400.1"/>
    <property type="gene ID" value="ONIVA02G12400"/>
</dbReference>
<feature type="domain" description="Phytocyanin" evidence="3">
    <location>
        <begin position="28"/>
        <end position="129"/>
    </location>
</feature>
<accession>A0A0E0G4J1</accession>
<feature type="chain" id="PRO_5002359946" description="Phytocyanin domain-containing protein" evidence="2">
    <location>
        <begin position="28"/>
        <end position="129"/>
    </location>
</feature>
<sequence>MARGSAAAPGLLLALCCAAAAIAVVHGEDWAVGDNKGWSFGVAGWENGKRIQPGDELVFNKYDAKIHNVVEVDRAGYGGCTVTVQGVQLRRRPDQARRRRGLLHLQNPGPLHRGHEGKGRGHGQRVGRT</sequence>
<evidence type="ECO:0000256" key="2">
    <source>
        <dbReference type="SAM" id="SignalP"/>
    </source>
</evidence>
<dbReference type="eggNOG" id="ENOG502S11U">
    <property type="taxonomic scope" value="Eukaryota"/>
</dbReference>
<dbReference type="GO" id="GO:0009055">
    <property type="term" value="F:electron transfer activity"/>
    <property type="evidence" value="ECO:0007669"/>
    <property type="project" value="InterPro"/>
</dbReference>
<proteinExistence type="predicted"/>
<evidence type="ECO:0000313" key="4">
    <source>
        <dbReference type="EnsemblPlants" id="ONIVA02G12400.1"/>
    </source>
</evidence>
<dbReference type="STRING" id="4536.A0A0E0G4J1"/>
<dbReference type="HOGENOM" id="CLU_1952271_0_0_1"/>